<protein>
    <submittedName>
        <fullName evidence="3">Lytic transglycosylase domain-containing protein</fullName>
    </submittedName>
</protein>
<dbReference type="AlphaFoldDB" id="A0A553GWV7"/>
<feature type="region of interest" description="Disordered" evidence="1">
    <location>
        <begin position="25"/>
        <end position="48"/>
    </location>
</feature>
<proteinExistence type="predicted"/>
<dbReference type="InterPro" id="IPR023346">
    <property type="entry name" value="Lysozyme-like_dom_sf"/>
</dbReference>
<reference evidence="3 4" key="1">
    <citation type="submission" date="2019-07" db="EMBL/GenBank/DDBJ databases">
        <title>Pseudomonas mangiferae sp. nov., isolated from bark of mango tree in Thailand.</title>
        <authorList>
            <person name="Srisuk N."/>
            <person name="Anurat P."/>
        </authorList>
    </citation>
    <scope>NUCLEOTIDE SEQUENCE [LARGE SCALE GENOMIC DNA]</scope>
    <source>
        <strain evidence="3 4">DMKU_BBB3-04</strain>
    </source>
</reference>
<dbReference type="OrthoDB" id="8594191at2"/>
<keyword evidence="4" id="KW-1185">Reference proteome</keyword>
<accession>A0A553GWV7</accession>
<dbReference type="EMBL" id="VJOY01000010">
    <property type="protein sequence ID" value="TRX73986.1"/>
    <property type="molecule type" value="Genomic_DNA"/>
</dbReference>
<dbReference type="Gene3D" id="1.10.530.10">
    <property type="match status" value="1"/>
</dbReference>
<comment type="caution">
    <text evidence="3">The sequence shown here is derived from an EMBL/GenBank/DDBJ whole genome shotgun (WGS) entry which is preliminary data.</text>
</comment>
<evidence type="ECO:0000259" key="2">
    <source>
        <dbReference type="Pfam" id="PF01464"/>
    </source>
</evidence>
<dbReference type="Proteomes" id="UP000315235">
    <property type="component" value="Unassembled WGS sequence"/>
</dbReference>
<name>A0A553GWV7_9PSED</name>
<dbReference type="Pfam" id="PF01464">
    <property type="entry name" value="SLT"/>
    <property type="match status" value="1"/>
</dbReference>
<feature type="domain" description="Transglycosylase SLT" evidence="2">
    <location>
        <begin position="63"/>
        <end position="166"/>
    </location>
</feature>
<dbReference type="RefSeq" id="WP_143489113.1">
    <property type="nucleotide sequence ID" value="NZ_VJOY01000010.1"/>
</dbReference>
<organism evidence="3 4">
    <name type="scientific">Pseudomonas mangiferae</name>
    <dbReference type="NCBI Taxonomy" id="2593654"/>
    <lineage>
        <taxon>Bacteria</taxon>
        <taxon>Pseudomonadati</taxon>
        <taxon>Pseudomonadota</taxon>
        <taxon>Gammaproteobacteria</taxon>
        <taxon>Pseudomonadales</taxon>
        <taxon>Pseudomonadaceae</taxon>
        <taxon>Pseudomonas</taxon>
    </lineage>
</organism>
<dbReference type="InterPro" id="IPR008258">
    <property type="entry name" value="Transglycosylase_SLT_dom_1"/>
</dbReference>
<gene>
    <name evidence="3" type="ORF">FM069_14665</name>
</gene>
<evidence type="ECO:0000313" key="4">
    <source>
        <dbReference type="Proteomes" id="UP000315235"/>
    </source>
</evidence>
<evidence type="ECO:0000313" key="3">
    <source>
        <dbReference type="EMBL" id="TRX73986.1"/>
    </source>
</evidence>
<sequence length="209" mass="22931">MTGYRIPGPTCATRSGAIDSGTLCRSLSPAPGPVGSQGSGEGIDRTSPADRARLQEIRRLVTANNRSTLDNDLIICQIYMESRFDAMAKAPGSSAKGLMQMTLAAVKQVYQTRKEKELKHKIRDKAEFEACMAEGKAMHSSALIFDEATNIQLGTEYMQYCVDSAGSVEDGYKQYRGLRNGVYYAKISLAATRLRARPDSMQPLYDTLK</sequence>
<evidence type="ECO:0000256" key="1">
    <source>
        <dbReference type="SAM" id="MobiDB-lite"/>
    </source>
</evidence>
<dbReference type="SUPFAM" id="SSF53955">
    <property type="entry name" value="Lysozyme-like"/>
    <property type="match status" value="1"/>
</dbReference>